<evidence type="ECO:0000256" key="1">
    <source>
        <dbReference type="ARBA" id="ARBA00022737"/>
    </source>
</evidence>
<evidence type="ECO:0000313" key="4">
    <source>
        <dbReference type="EMBL" id="OHE91866.1"/>
    </source>
</evidence>
<feature type="domain" description="Nephrocystin 3-like N-terminal" evidence="2">
    <location>
        <begin position="295"/>
        <end position="478"/>
    </location>
</feature>
<dbReference type="PANTHER" id="PTHR10039:SF5">
    <property type="entry name" value="NACHT DOMAIN-CONTAINING PROTEIN"/>
    <property type="match status" value="1"/>
</dbReference>
<sequence length="683" mass="77481">MAEAVAAFALAGNVLQFVEFATKFGNKCLQIHRAGGSAPKDLRDLRNLVNSQQAAADRFGRPDNERAQLLPEHAEMRKVSDACSQKFRDIANSLDRIGIKDDKTTRAVVINAFKATWNEKKIEDLRGEVASLSQILNTSLLQSLRDYATKSEEQQATILQRLDIIQNNTGTFTSTSRVEGQETSCNAPGDAVIASIVRSLATEPRERLKSAIELRRGILQRIRFDSADRLGDGERLGPPSSIKISQDREKELQDTFLASFDYKVMDDRHSRIINAHKETFRWIFERPSEGSEKWSNFKDWLKSDDQLYWITGKAGSGKSTLMKFICGSNSGDDLRIAKEDPASQFERCRSDLLEWAEGRSLIIASFYFWASGKELEASPEGLYLSLIFQILQHCPDIIPHVAPISWEAMSLFGEKPPRMTEPELEALLPLVVLEAQRERNICLFIDGLDEFSGESQKLIDLIEAILRYPKIKICVSSRPWVVFEDAFQHKPSLKLEDLTYKDIRSFIAKNFRENAGFRRLAIREPGYASQLEDNVATKAAGVFLWVSLVVKSLLSGMGNDDRASDMQRRLDQLPQELENLYSAMLESLDPFYFEHAAQYFRLLDAWDTSPPAILFSFADEEIEHSIRLPIREYTQAEMRERVNTLRRRINSRCRGLLEVTSPTSVKEGIAGFGSVQYLHKTSQ</sequence>
<proteinExistence type="predicted"/>
<feature type="domain" description="DUF7791" evidence="3">
    <location>
        <begin position="587"/>
        <end position="681"/>
    </location>
</feature>
<organism evidence="4 5">
    <name type="scientific">Colletotrichum orchidophilum</name>
    <dbReference type="NCBI Taxonomy" id="1209926"/>
    <lineage>
        <taxon>Eukaryota</taxon>
        <taxon>Fungi</taxon>
        <taxon>Dikarya</taxon>
        <taxon>Ascomycota</taxon>
        <taxon>Pezizomycotina</taxon>
        <taxon>Sordariomycetes</taxon>
        <taxon>Hypocreomycetidae</taxon>
        <taxon>Glomerellales</taxon>
        <taxon>Glomerellaceae</taxon>
        <taxon>Colletotrichum</taxon>
    </lineage>
</organism>
<evidence type="ECO:0000259" key="2">
    <source>
        <dbReference type="Pfam" id="PF24883"/>
    </source>
</evidence>
<keyword evidence="5" id="KW-1185">Reference proteome</keyword>
<dbReference type="Pfam" id="PF25053">
    <property type="entry name" value="DUF7791"/>
    <property type="match status" value="1"/>
</dbReference>
<dbReference type="InterPro" id="IPR056693">
    <property type="entry name" value="DUF7791"/>
</dbReference>
<comment type="caution">
    <text evidence="4">The sequence shown here is derived from an EMBL/GenBank/DDBJ whole genome shotgun (WGS) entry which is preliminary data.</text>
</comment>
<dbReference type="EMBL" id="MJBS01000167">
    <property type="protein sequence ID" value="OHE91866.1"/>
    <property type="molecule type" value="Genomic_DNA"/>
</dbReference>
<dbReference type="RefSeq" id="XP_022469038.1">
    <property type="nucleotide sequence ID" value="XM_022624437.1"/>
</dbReference>
<dbReference type="Pfam" id="PF24883">
    <property type="entry name" value="NPHP3_N"/>
    <property type="match status" value="1"/>
</dbReference>
<dbReference type="InterPro" id="IPR027417">
    <property type="entry name" value="P-loop_NTPase"/>
</dbReference>
<dbReference type="Proteomes" id="UP000176998">
    <property type="component" value="Unassembled WGS sequence"/>
</dbReference>
<dbReference type="InterPro" id="IPR056884">
    <property type="entry name" value="NPHP3-like_N"/>
</dbReference>
<protein>
    <submittedName>
        <fullName evidence="4">Uncharacterized protein</fullName>
    </submittedName>
</protein>
<evidence type="ECO:0000259" key="3">
    <source>
        <dbReference type="Pfam" id="PF25053"/>
    </source>
</evidence>
<evidence type="ECO:0000313" key="5">
    <source>
        <dbReference type="Proteomes" id="UP000176998"/>
    </source>
</evidence>
<dbReference type="Gene3D" id="3.40.50.300">
    <property type="entry name" value="P-loop containing nucleotide triphosphate hydrolases"/>
    <property type="match status" value="1"/>
</dbReference>
<dbReference type="SUPFAM" id="SSF52540">
    <property type="entry name" value="P-loop containing nucleoside triphosphate hydrolases"/>
    <property type="match status" value="1"/>
</dbReference>
<dbReference type="AlphaFoldDB" id="A0A1G4ARY4"/>
<dbReference type="STRING" id="1209926.A0A1G4ARY4"/>
<keyword evidence="1" id="KW-0677">Repeat</keyword>
<dbReference type="PANTHER" id="PTHR10039">
    <property type="entry name" value="AMELOGENIN"/>
    <property type="match status" value="1"/>
</dbReference>
<name>A0A1G4ARY4_9PEZI</name>
<accession>A0A1G4ARY4</accession>
<gene>
    <name evidence="4" type="ORF">CORC01_12819</name>
</gene>
<dbReference type="OrthoDB" id="443402at2759"/>
<dbReference type="GeneID" id="34565947"/>
<reference evidence="4 5" key="1">
    <citation type="submission" date="2016-09" db="EMBL/GenBank/DDBJ databases">
        <authorList>
            <person name="Capua I."/>
            <person name="De Benedictis P."/>
            <person name="Joannis T."/>
            <person name="Lombin L.H."/>
            <person name="Cattoli G."/>
        </authorList>
    </citation>
    <scope>NUCLEOTIDE SEQUENCE [LARGE SCALE GENOMIC DNA]</scope>
    <source>
        <strain evidence="4 5">IMI 309357</strain>
    </source>
</reference>